<protein>
    <recommendedName>
        <fullName evidence="3 9">GDP-L-fucose synthase</fullName>
        <ecNumber evidence="3 9">1.1.1.271</ecNumber>
    </recommendedName>
    <alternativeName>
        <fullName evidence="9">GDP-4-keto-6-deoxy-D-mannose-3,5-epimerase-4-reductase</fullName>
    </alternativeName>
</protein>
<feature type="site" description="Important for catalytic activity" evidence="9">
    <location>
        <position position="125"/>
    </location>
</feature>
<dbReference type="EMBL" id="LT629774">
    <property type="protein sequence ID" value="SDS14954.1"/>
    <property type="molecule type" value="Genomic_DNA"/>
</dbReference>
<comment type="pathway">
    <text evidence="1 9">Nucleotide-sugar biosynthesis; GDP-L-fucose biosynthesis via de novo pathway; GDP-L-fucose from GDP-alpha-D-mannose: step 2/2.</text>
</comment>
<dbReference type="STRING" id="1249933.SAMN04489797_0976"/>
<keyword evidence="4 9" id="KW-0521">NADP</keyword>
<feature type="binding site" evidence="9">
    <location>
        <position position="224"/>
    </location>
    <ligand>
        <name>substrate</name>
    </ligand>
</feature>
<dbReference type="RefSeq" id="WP_172837583.1">
    <property type="nucleotide sequence ID" value="NZ_LT629774.1"/>
</dbReference>
<dbReference type="GO" id="GO:0050577">
    <property type="term" value="F:GDP-L-fucose synthase activity"/>
    <property type="evidence" value="ECO:0007669"/>
    <property type="project" value="UniProtKB-UniRule"/>
</dbReference>
<dbReference type="EC" id="1.1.1.271" evidence="3 9"/>
<accession>A0A1H1PUZ5</accession>
<sequence>MTNHQSPVTSNEQRITTHESRIYVAGHRGMVGSAVWRALEAKGYTNLIGKTSSELDLRNQEAVAEFFKLEQPDIVINAAAKVGGILANNEYPYPFLMENLQIQNNLIDTAHHMGVSKFVFLGSSCIYPKLAPQPIKEEYLLTDSLEPTNEWYAIAKIAGVKACEAIRKQYGKDFVSLMPTNLYGPFDNFDLKSSHVLPAMLRKFHEAKATNAPVELWGSGTPMREFLHVDDMAQAVVFAVEHVLPEHLYNVGTGTDVTIKALAETIQDIVGHKGELLWDSKKPDGTPRKLMDSSKLESLGWKSTIALNEGIAKTYQWFLANCNHLKEVKN</sequence>
<dbReference type="PANTHER" id="PTHR43238">
    <property type="entry name" value="GDP-L-FUCOSE SYNTHASE"/>
    <property type="match status" value="1"/>
</dbReference>
<comment type="catalytic activity">
    <reaction evidence="8 9">
        <text>GDP-beta-L-fucose + NADP(+) = GDP-4-dehydro-alpha-D-rhamnose + NADPH + H(+)</text>
        <dbReference type="Rhea" id="RHEA:18885"/>
        <dbReference type="ChEBI" id="CHEBI:15378"/>
        <dbReference type="ChEBI" id="CHEBI:57273"/>
        <dbReference type="ChEBI" id="CHEBI:57783"/>
        <dbReference type="ChEBI" id="CHEBI:57964"/>
        <dbReference type="ChEBI" id="CHEBI:58349"/>
        <dbReference type="EC" id="1.1.1.271"/>
    </reaction>
</comment>
<dbReference type="FunFam" id="3.40.50.720:FF:000101">
    <property type="entry name" value="GDP-L-fucose synthase"/>
    <property type="match status" value="1"/>
</dbReference>
<feature type="binding site" evidence="9">
    <location>
        <position position="203"/>
    </location>
    <ligand>
        <name>substrate</name>
    </ligand>
</feature>
<evidence type="ECO:0000256" key="1">
    <source>
        <dbReference type="ARBA" id="ARBA00004883"/>
    </source>
</evidence>
<gene>
    <name evidence="9" type="primary">fcl</name>
    <name evidence="11" type="ORF">SAMN04489797_0976</name>
</gene>
<dbReference type="GO" id="GO:0016853">
    <property type="term" value="F:isomerase activity"/>
    <property type="evidence" value="ECO:0007669"/>
    <property type="project" value="UniProtKB-KW"/>
</dbReference>
<dbReference type="InterPro" id="IPR028614">
    <property type="entry name" value="GDP_fucose/colitose_synth"/>
</dbReference>
<feature type="binding site" evidence="9">
    <location>
        <begin position="121"/>
        <end position="124"/>
    </location>
    <ligand>
        <name>NADP(+)</name>
        <dbReference type="ChEBI" id="CHEBI:58349"/>
    </ligand>
</feature>
<evidence type="ECO:0000256" key="7">
    <source>
        <dbReference type="ARBA" id="ARBA00023268"/>
    </source>
</evidence>
<dbReference type="SUPFAM" id="SSF51735">
    <property type="entry name" value="NAD(P)-binding Rossmann-fold domains"/>
    <property type="match status" value="1"/>
</dbReference>
<dbReference type="InterPro" id="IPR001509">
    <property type="entry name" value="Epimerase_deHydtase"/>
</dbReference>
<keyword evidence="5 9" id="KW-0560">Oxidoreductase</keyword>
<dbReference type="HAMAP" id="MF_00956">
    <property type="entry name" value="GDP_fucose_synth"/>
    <property type="match status" value="1"/>
</dbReference>
<dbReference type="UniPathway" id="UPA00128">
    <property type="reaction ID" value="UER00191"/>
</dbReference>
<feature type="binding site" evidence="9">
    <location>
        <begin position="179"/>
        <end position="182"/>
    </location>
    <ligand>
        <name>NADP(+)</name>
        <dbReference type="ChEBI" id="CHEBI:58349"/>
    </ligand>
</feature>
<feature type="domain" description="NAD-dependent epimerase/dehydratase" evidence="10">
    <location>
        <begin position="22"/>
        <end position="252"/>
    </location>
</feature>
<dbReference type="Pfam" id="PF01370">
    <property type="entry name" value="Epimerase"/>
    <property type="match status" value="1"/>
</dbReference>
<dbReference type="GO" id="GO:0070401">
    <property type="term" value="F:NADP+ binding"/>
    <property type="evidence" value="ECO:0007669"/>
    <property type="project" value="UniProtKB-UniRule"/>
</dbReference>
<feature type="site" description="Important for catalytic activity" evidence="9">
    <location>
        <position position="123"/>
    </location>
</feature>
<evidence type="ECO:0000313" key="11">
    <source>
        <dbReference type="EMBL" id="SDS14954.1"/>
    </source>
</evidence>
<organism evidence="11 12">
    <name type="scientific">Winogradskyella sediminis</name>
    <dbReference type="NCBI Taxonomy" id="1382466"/>
    <lineage>
        <taxon>Bacteria</taxon>
        <taxon>Pseudomonadati</taxon>
        <taxon>Bacteroidota</taxon>
        <taxon>Flavobacteriia</taxon>
        <taxon>Flavobacteriales</taxon>
        <taxon>Flavobacteriaceae</taxon>
        <taxon>Winogradskyella</taxon>
    </lineage>
</organism>
<evidence type="ECO:0000259" key="10">
    <source>
        <dbReference type="Pfam" id="PF01370"/>
    </source>
</evidence>
<evidence type="ECO:0000256" key="2">
    <source>
        <dbReference type="ARBA" id="ARBA00005959"/>
    </source>
</evidence>
<evidence type="ECO:0000256" key="6">
    <source>
        <dbReference type="ARBA" id="ARBA00023235"/>
    </source>
</evidence>
<feature type="binding site" evidence="9">
    <location>
        <position position="284"/>
    </location>
    <ligand>
        <name>substrate</name>
    </ligand>
</feature>
<proteinExistence type="inferred from homology"/>
<dbReference type="GO" id="GO:0042351">
    <property type="term" value="P:'de novo' GDP-L-fucose biosynthetic process"/>
    <property type="evidence" value="ECO:0007669"/>
    <property type="project" value="UniProtKB-UniRule"/>
</dbReference>
<keyword evidence="12" id="KW-1185">Reference proteome</keyword>
<feature type="active site" description="Proton donor/acceptor" evidence="9">
    <location>
        <position position="152"/>
    </location>
</feature>
<evidence type="ECO:0000256" key="3">
    <source>
        <dbReference type="ARBA" id="ARBA00012371"/>
    </source>
</evidence>
<dbReference type="AlphaFoldDB" id="A0A1H1PUZ5"/>
<comment type="similarity">
    <text evidence="2 9">Belongs to the NAD(P)-dependent epimerase/dehydratase family. Fucose synthase subfamily.</text>
</comment>
<dbReference type="PANTHER" id="PTHR43238:SF1">
    <property type="entry name" value="GDP-L-FUCOSE SYNTHASE"/>
    <property type="match status" value="1"/>
</dbReference>
<keyword evidence="6 9" id="KW-0413">Isomerase</keyword>
<feature type="binding site" evidence="9">
    <location>
        <position position="156"/>
    </location>
    <ligand>
        <name>NADP(+)</name>
        <dbReference type="ChEBI" id="CHEBI:58349"/>
    </ligand>
</feature>
<name>A0A1H1PUZ5_9FLAO</name>
<feature type="binding site" evidence="9">
    <location>
        <position position="195"/>
    </location>
    <ligand>
        <name>NADP(+)</name>
        <dbReference type="ChEBI" id="CHEBI:58349"/>
    </ligand>
</feature>
<evidence type="ECO:0000256" key="9">
    <source>
        <dbReference type="HAMAP-Rule" id="MF_00956"/>
    </source>
</evidence>
<dbReference type="Gene3D" id="3.40.50.720">
    <property type="entry name" value="NAD(P)-binding Rossmann-like Domain"/>
    <property type="match status" value="1"/>
</dbReference>
<feature type="binding site" evidence="9">
    <location>
        <begin position="26"/>
        <end position="32"/>
    </location>
    <ligand>
        <name>NADP(+)</name>
        <dbReference type="ChEBI" id="CHEBI:58349"/>
    </ligand>
</feature>
<dbReference type="InterPro" id="IPR036291">
    <property type="entry name" value="NAD(P)-bd_dom_sf"/>
</dbReference>
<feature type="binding site" evidence="9">
    <location>
        <position position="217"/>
    </location>
    <ligand>
        <name>substrate</name>
    </ligand>
</feature>
<keyword evidence="7 9" id="KW-0511">Multifunctional enzyme</keyword>
<dbReference type="Gene3D" id="3.90.25.10">
    <property type="entry name" value="UDP-galactose 4-epimerase, domain 1"/>
    <property type="match status" value="1"/>
</dbReference>
<evidence type="ECO:0000256" key="5">
    <source>
        <dbReference type="ARBA" id="ARBA00023002"/>
    </source>
</evidence>
<dbReference type="CDD" id="cd05239">
    <property type="entry name" value="GDP_FS_SDR_e"/>
    <property type="match status" value="1"/>
</dbReference>
<evidence type="ECO:0000256" key="4">
    <source>
        <dbReference type="ARBA" id="ARBA00022857"/>
    </source>
</evidence>
<comment type="function">
    <text evidence="9">Catalyzes the two-step NADP-dependent conversion of GDP-4-dehydro-6-deoxy-D-mannose to GDP-fucose, involving an epimerase and a reductase reaction.</text>
</comment>
<dbReference type="Proteomes" id="UP000198963">
    <property type="component" value="Chromosome I"/>
</dbReference>
<reference evidence="11 12" key="1">
    <citation type="submission" date="2016-10" db="EMBL/GenBank/DDBJ databases">
        <authorList>
            <person name="Varghese N."/>
            <person name="Submissions S."/>
        </authorList>
    </citation>
    <scope>NUCLEOTIDE SEQUENCE [LARGE SCALE GENOMIC DNA]</scope>
    <source>
        <strain evidence="11 12">RHA_55</strain>
    </source>
</reference>
<evidence type="ECO:0000313" key="12">
    <source>
        <dbReference type="Proteomes" id="UP000198963"/>
    </source>
</evidence>
<evidence type="ECO:0000256" key="8">
    <source>
        <dbReference type="ARBA" id="ARBA00051935"/>
    </source>
</evidence>